<name>A0AAV2A282_9ARAC</name>
<dbReference type="Proteomes" id="UP001497382">
    <property type="component" value="Unassembled WGS sequence"/>
</dbReference>
<dbReference type="EMBL" id="CAXIEN010000108">
    <property type="protein sequence ID" value="CAL1278078.1"/>
    <property type="molecule type" value="Genomic_DNA"/>
</dbReference>
<organism evidence="1 2">
    <name type="scientific">Larinioides sclopetarius</name>
    <dbReference type="NCBI Taxonomy" id="280406"/>
    <lineage>
        <taxon>Eukaryota</taxon>
        <taxon>Metazoa</taxon>
        <taxon>Ecdysozoa</taxon>
        <taxon>Arthropoda</taxon>
        <taxon>Chelicerata</taxon>
        <taxon>Arachnida</taxon>
        <taxon>Araneae</taxon>
        <taxon>Araneomorphae</taxon>
        <taxon>Entelegynae</taxon>
        <taxon>Araneoidea</taxon>
        <taxon>Araneidae</taxon>
        <taxon>Larinioides</taxon>
    </lineage>
</organism>
<proteinExistence type="predicted"/>
<keyword evidence="2" id="KW-1185">Reference proteome</keyword>
<gene>
    <name evidence="1" type="ORF">LARSCL_LOCUS9584</name>
</gene>
<sequence length="98" mass="10902">MHESSFRNSLSVVEDKDSRLRLRCHLSGIMQIFSVRECETGNHVFWNEDLSSASDAAATGRKVKEVPHVIQVSYDGLSPVDESPFRPLLLSVPACSNN</sequence>
<evidence type="ECO:0000313" key="1">
    <source>
        <dbReference type="EMBL" id="CAL1278078.1"/>
    </source>
</evidence>
<evidence type="ECO:0000313" key="2">
    <source>
        <dbReference type="Proteomes" id="UP001497382"/>
    </source>
</evidence>
<comment type="caution">
    <text evidence="1">The sequence shown here is derived from an EMBL/GenBank/DDBJ whole genome shotgun (WGS) entry which is preliminary data.</text>
</comment>
<reference evidence="1 2" key="1">
    <citation type="submission" date="2024-04" db="EMBL/GenBank/DDBJ databases">
        <authorList>
            <person name="Rising A."/>
            <person name="Reimegard J."/>
            <person name="Sonavane S."/>
            <person name="Akerstrom W."/>
            <person name="Nylinder S."/>
            <person name="Hedman E."/>
            <person name="Kallberg Y."/>
        </authorList>
    </citation>
    <scope>NUCLEOTIDE SEQUENCE [LARGE SCALE GENOMIC DNA]</scope>
</reference>
<accession>A0AAV2A282</accession>
<dbReference type="AlphaFoldDB" id="A0AAV2A282"/>
<protein>
    <submittedName>
        <fullName evidence="1">Uncharacterized protein</fullName>
    </submittedName>
</protein>